<dbReference type="RefSeq" id="WP_049559230.1">
    <property type="nucleotide sequence ID" value="NZ_LATL02000136.1"/>
</dbReference>
<gene>
    <name evidence="1" type="ORF">WN50_34585</name>
</gene>
<protein>
    <submittedName>
        <fullName evidence="1">Uncharacterized protein</fullName>
    </submittedName>
</protein>
<evidence type="ECO:0000313" key="1">
    <source>
        <dbReference type="EMBL" id="KMW70530.1"/>
    </source>
</evidence>
<sequence length="59" mass="7249">RQNLSSYQFLICLNRWNHRPFTAVRMSKENILAELTPRKQLFFQRFIDTYKNKWSSRLG</sequence>
<dbReference type="Proteomes" id="UP000033607">
    <property type="component" value="Unassembled WGS sequence"/>
</dbReference>
<accession>A0A0J9EZA1</accession>
<comment type="caution">
    <text evidence="1">The sequence shown here is derived from an EMBL/GenBank/DDBJ whole genome shotgun (WGS) entry which is preliminary data.</text>
</comment>
<dbReference type="EMBL" id="LATL02000136">
    <property type="protein sequence ID" value="KMW70530.1"/>
    <property type="molecule type" value="Genomic_DNA"/>
</dbReference>
<name>A0A0J9EZA1_9CYAN</name>
<evidence type="ECO:0000313" key="2">
    <source>
        <dbReference type="Proteomes" id="UP000033607"/>
    </source>
</evidence>
<dbReference type="AlphaFoldDB" id="A0A0J9EZA1"/>
<reference evidence="1 2" key="1">
    <citation type="submission" date="2015-06" db="EMBL/GenBank/DDBJ databases">
        <title>Draft genome assembly of filamentous brackish cyanobacterium Limnoraphis robusta strain CS-951.</title>
        <authorList>
            <person name="Willis A."/>
            <person name="Parks M."/>
            <person name="Burford M.A."/>
        </authorList>
    </citation>
    <scope>NUCLEOTIDE SEQUENCE [LARGE SCALE GENOMIC DNA]</scope>
    <source>
        <strain evidence="1 2">CS-951</strain>
    </source>
</reference>
<organism evidence="1 2">
    <name type="scientific">Limnoraphis robusta CS-951</name>
    <dbReference type="NCBI Taxonomy" id="1637645"/>
    <lineage>
        <taxon>Bacteria</taxon>
        <taxon>Bacillati</taxon>
        <taxon>Cyanobacteriota</taxon>
        <taxon>Cyanophyceae</taxon>
        <taxon>Oscillatoriophycideae</taxon>
        <taxon>Oscillatoriales</taxon>
        <taxon>Sirenicapillariaceae</taxon>
        <taxon>Limnoraphis</taxon>
    </lineage>
</organism>
<proteinExistence type="predicted"/>
<feature type="non-terminal residue" evidence="1">
    <location>
        <position position="1"/>
    </location>
</feature>